<dbReference type="PANTHER" id="PTHR33148:SF46">
    <property type="entry name" value="EMB|CAB85509.1"/>
    <property type="match status" value="1"/>
</dbReference>
<accession>A0A6A2WX49</accession>
<gene>
    <name evidence="1" type="ORF">F3Y22_tig00112507pilonHSYRG00124</name>
</gene>
<dbReference type="Proteomes" id="UP000436088">
    <property type="component" value="Unassembled WGS sequence"/>
</dbReference>
<name>A0A6A2WX49_HIBSY</name>
<evidence type="ECO:0000313" key="2">
    <source>
        <dbReference type="Proteomes" id="UP000436088"/>
    </source>
</evidence>
<dbReference type="AlphaFoldDB" id="A0A6A2WX49"/>
<sequence length="139" mass="15487">MGNCLVAEEKVIRVMEPGGKILEYQPPINVQQVLSNFSSHALSDSFSSFCHLRHDAKLLSGKLYYLVPLPSPSKKGKKKVWFSNPEVYNNDDQENPGGVVRIKLIISKQELQELLEKGGVSAKDMVSQIQSKQNTSDVN</sequence>
<reference evidence="1" key="1">
    <citation type="submission" date="2019-09" db="EMBL/GenBank/DDBJ databases">
        <title>Draft genome information of white flower Hibiscus syriacus.</title>
        <authorList>
            <person name="Kim Y.-M."/>
        </authorList>
    </citation>
    <scope>NUCLEOTIDE SEQUENCE [LARGE SCALE GENOMIC DNA]</scope>
    <source>
        <strain evidence="1">YM2019G1</strain>
    </source>
</reference>
<comment type="caution">
    <text evidence="1">The sequence shown here is derived from an EMBL/GenBank/DDBJ whole genome shotgun (WGS) entry which is preliminary data.</text>
</comment>
<dbReference type="InterPro" id="IPR025322">
    <property type="entry name" value="PADRE_dom"/>
</dbReference>
<evidence type="ECO:0000313" key="1">
    <source>
        <dbReference type="EMBL" id="KAE8666158.1"/>
    </source>
</evidence>
<organism evidence="1 2">
    <name type="scientific">Hibiscus syriacus</name>
    <name type="common">Rose of Sharon</name>
    <dbReference type="NCBI Taxonomy" id="106335"/>
    <lineage>
        <taxon>Eukaryota</taxon>
        <taxon>Viridiplantae</taxon>
        <taxon>Streptophyta</taxon>
        <taxon>Embryophyta</taxon>
        <taxon>Tracheophyta</taxon>
        <taxon>Spermatophyta</taxon>
        <taxon>Magnoliopsida</taxon>
        <taxon>eudicotyledons</taxon>
        <taxon>Gunneridae</taxon>
        <taxon>Pentapetalae</taxon>
        <taxon>rosids</taxon>
        <taxon>malvids</taxon>
        <taxon>Malvales</taxon>
        <taxon>Malvaceae</taxon>
        <taxon>Malvoideae</taxon>
        <taxon>Hibiscus</taxon>
    </lineage>
</organism>
<proteinExistence type="predicted"/>
<dbReference type="Pfam" id="PF14009">
    <property type="entry name" value="PADRE"/>
    <property type="match status" value="1"/>
</dbReference>
<dbReference type="PANTHER" id="PTHR33148">
    <property type="entry name" value="PLASTID MOVEMENT IMPAIRED PROTEIN-RELATED"/>
    <property type="match status" value="1"/>
</dbReference>
<keyword evidence="2" id="KW-1185">Reference proteome</keyword>
<protein>
    <submittedName>
        <fullName evidence="1">Fus3-complementing family protein</fullName>
    </submittedName>
</protein>
<dbReference type="EMBL" id="VEPZ02001600">
    <property type="protein sequence ID" value="KAE8666158.1"/>
    <property type="molecule type" value="Genomic_DNA"/>
</dbReference>